<gene>
    <name evidence="1" type="ORF">YC6258_02308</name>
</gene>
<dbReference type="HOGENOM" id="CLU_2954063_0_0_6"/>
<dbReference type="RefSeq" id="WP_044616890.1">
    <property type="nucleotide sequence ID" value="NZ_CP007142.1"/>
</dbReference>
<reference evidence="1 2" key="1">
    <citation type="submission" date="2014-01" db="EMBL/GenBank/DDBJ databases">
        <title>Full genme sequencing of cellulolytic bacterium Gynuella sunshinyii YC6258T gen. nov., sp. nov.</title>
        <authorList>
            <person name="Khan H."/>
            <person name="Chung E.J."/>
            <person name="Chung Y.R."/>
        </authorList>
    </citation>
    <scope>NUCLEOTIDE SEQUENCE [LARGE SCALE GENOMIC DNA]</scope>
    <source>
        <strain evidence="1 2">YC6258</strain>
    </source>
</reference>
<dbReference type="KEGG" id="gsn:YC6258_02308"/>
<protein>
    <submittedName>
        <fullName evidence="1">Uncharacterized protein</fullName>
    </submittedName>
</protein>
<accession>A0A0C5VJA2</accession>
<dbReference type="Proteomes" id="UP000032266">
    <property type="component" value="Chromosome"/>
</dbReference>
<evidence type="ECO:0000313" key="1">
    <source>
        <dbReference type="EMBL" id="AJQ94346.1"/>
    </source>
</evidence>
<proteinExistence type="predicted"/>
<dbReference type="OrthoDB" id="6195379at2"/>
<keyword evidence="2" id="KW-1185">Reference proteome</keyword>
<name>A0A0C5VJA2_9GAMM</name>
<evidence type="ECO:0000313" key="2">
    <source>
        <dbReference type="Proteomes" id="UP000032266"/>
    </source>
</evidence>
<sequence length="59" mass="6488">MDNSASSVAPGDTEYEIGEELAVTANRIYVLLDNNGKGRIADPDDTRAMLLEFIKPENF</sequence>
<dbReference type="EMBL" id="CP007142">
    <property type="protein sequence ID" value="AJQ94346.1"/>
    <property type="molecule type" value="Genomic_DNA"/>
</dbReference>
<organism evidence="1 2">
    <name type="scientific">Gynuella sunshinyii YC6258</name>
    <dbReference type="NCBI Taxonomy" id="1445510"/>
    <lineage>
        <taxon>Bacteria</taxon>
        <taxon>Pseudomonadati</taxon>
        <taxon>Pseudomonadota</taxon>
        <taxon>Gammaproteobacteria</taxon>
        <taxon>Oceanospirillales</taxon>
        <taxon>Saccharospirillaceae</taxon>
        <taxon>Gynuella</taxon>
    </lineage>
</organism>
<dbReference type="STRING" id="1445510.YC6258_02308"/>
<dbReference type="AlphaFoldDB" id="A0A0C5VJA2"/>